<dbReference type="AlphaFoldDB" id="A0A2V4TMN7"/>
<protein>
    <submittedName>
        <fullName evidence="2">Uncharacterized protein</fullName>
    </submittedName>
</protein>
<feature type="signal peptide" evidence="1">
    <location>
        <begin position="1"/>
        <end position="21"/>
    </location>
</feature>
<feature type="chain" id="PRO_5016167578" evidence="1">
    <location>
        <begin position="22"/>
        <end position="52"/>
    </location>
</feature>
<keyword evidence="1" id="KW-0732">Signal</keyword>
<evidence type="ECO:0000256" key="1">
    <source>
        <dbReference type="SAM" id="SignalP"/>
    </source>
</evidence>
<accession>A0A2V4TMN7</accession>
<reference evidence="2 3" key="1">
    <citation type="submission" date="2018-06" db="EMBL/GenBank/DDBJ databases">
        <title>Genomic Encyclopedia of Type Strains, Phase IV (KMG-V): Genome sequencing to study the core and pangenomes of soil and plant-associated prokaryotes.</title>
        <authorList>
            <person name="Whitman W."/>
        </authorList>
    </citation>
    <scope>NUCLEOTIDE SEQUENCE [LARGE SCALE GENOMIC DNA]</scope>
    <source>
        <strain evidence="2 3">SRCL-318</strain>
    </source>
</reference>
<dbReference type="Proteomes" id="UP000247772">
    <property type="component" value="Unassembled WGS sequence"/>
</dbReference>
<organism evidence="2 3">
    <name type="scientific">Paraburkholderia silvatlantica</name>
    <dbReference type="NCBI Taxonomy" id="321895"/>
    <lineage>
        <taxon>Bacteria</taxon>
        <taxon>Pseudomonadati</taxon>
        <taxon>Pseudomonadota</taxon>
        <taxon>Betaproteobacteria</taxon>
        <taxon>Burkholderiales</taxon>
        <taxon>Burkholderiaceae</taxon>
        <taxon>Paraburkholderia</taxon>
    </lineage>
</organism>
<dbReference type="RefSeq" id="WP_166658405.1">
    <property type="nucleotide sequence ID" value="NZ_QJSQ01000026.1"/>
</dbReference>
<comment type="caution">
    <text evidence="2">The sequence shown here is derived from an EMBL/GenBank/DDBJ whole genome shotgun (WGS) entry which is preliminary data.</text>
</comment>
<evidence type="ECO:0000313" key="3">
    <source>
        <dbReference type="Proteomes" id="UP000247772"/>
    </source>
</evidence>
<sequence>MKIRALMMASTMLAICFVVRAEPVLSTSETTSHHRVVVDRQTPISNCRPNNQ</sequence>
<evidence type="ECO:0000313" key="2">
    <source>
        <dbReference type="EMBL" id="PYE17251.1"/>
    </source>
</evidence>
<gene>
    <name evidence="2" type="ORF">C7410_12660</name>
</gene>
<dbReference type="EMBL" id="QJSQ01000026">
    <property type="protein sequence ID" value="PYE17251.1"/>
    <property type="molecule type" value="Genomic_DNA"/>
</dbReference>
<name>A0A2V4TMN7_9BURK</name>
<proteinExistence type="predicted"/>